<evidence type="ECO:0000256" key="1">
    <source>
        <dbReference type="SAM" id="Phobius"/>
    </source>
</evidence>
<keyword evidence="1" id="KW-0812">Transmembrane</keyword>
<evidence type="ECO:0000313" key="2">
    <source>
        <dbReference type="EMBL" id="VUW93427.1"/>
    </source>
</evidence>
<dbReference type="PANTHER" id="PTHR41309">
    <property type="entry name" value="MEMBRANE PROTEIN-RELATED"/>
    <property type="match status" value="1"/>
</dbReference>
<evidence type="ECO:0000313" key="3">
    <source>
        <dbReference type="Proteomes" id="UP000409147"/>
    </source>
</evidence>
<dbReference type="InterPro" id="IPR025699">
    <property type="entry name" value="ABC2_memb-like"/>
</dbReference>
<sequence>MRGLIYKDISIFFKSIDKKLILIATATIVLLIFNAGIYAGLFASVMFAMTIGMQNIMSFASDEKASWKKYQLAMPISNFTVVASKYVSVIYTVVISILGSIAFNSLSSIIFQNFDMLIWLFSIAAAIIIPLLWTGICLPLTYWFGFRSAQTMGLIVVIPMFYLVKYFEDGPGMATMVNSVHSYVLITGIAAILIFGISLKISTIGYSRKN</sequence>
<protein>
    <submittedName>
        <fullName evidence="2">ABC-2 family transporter protein</fullName>
    </submittedName>
</protein>
<feature type="transmembrane region" description="Helical" evidence="1">
    <location>
        <begin position="20"/>
        <end position="48"/>
    </location>
</feature>
<dbReference type="AlphaFoldDB" id="A0A564SE49"/>
<dbReference type="PANTHER" id="PTHR41309:SF2">
    <property type="entry name" value="MEMBRANE PROTEIN"/>
    <property type="match status" value="1"/>
</dbReference>
<keyword evidence="3" id="KW-1185">Reference proteome</keyword>
<feature type="transmembrane region" description="Helical" evidence="1">
    <location>
        <begin position="151"/>
        <end position="168"/>
    </location>
</feature>
<reference evidence="2 3" key="1">
    <citation type="submission" date="2019-07" db="EMBL/GenBank/DDBJ databases">
        <authorList>
            <person name="Hibberd C M."/>
            <person name="Gehrig L. J."/>
            <person name="Chang H.-W."/>
            <person name="Venkatesh S."/>
        </authorList>
    </citation>
    <scope>NUCLEOTIDE SEQUENCE [LARGE SCALE GENOMIC DNA]</scope>
    <source>
        <strain evidence="2">Ruminococcus_obeum_SSTS_Bg7063</strain>
    </source>
</reference>
<proteinExistence type="predicted"/>
<gene>
    <name evidence="2" type="ORF">ROSSTS7063_00517</name>
</gene>
<organism evidence="2 3">
    <name type="scientific">Blautia obeum</name>
    <dbReference type="NCBI Taxonomy" id="40520"/>
    <lineage>
        <taxon>Bacteria</taxon>
        <taxon>Bacillati</taxon>
        <taxon>Bacillota</taxon>
        <taxon>Clostridia</taxon>
        <taxon>Lachnospirales</taxon>
        <taxon>Lachnospiraceae</taxon>
        <taxon>Blautia</taxon>
    </lineage>
</organism>
<dbReference type="Proteomes" id="UP000409147">
    <property type="component" value="Unassembled WGS sequence"/>
</dbReference>
<dbReference type="Pfam" id="PF13346">
    <property type="entry name" value="ABC2_membrane_5"/>
    <property type="match status" value="1"/>
</dbReference>
<name>A0A564SE49_9FIRM</name>
<feature type="transmembrane region" description="Helical" evidence="1">
    <location>
        <begin position="89"/>
        <end position="111"/>
    </location>
</feature>
<keyword evidence="1" id="KW-1133">Transmembrane helix</keyword>
<feature type="transmembrane region" description="Helical" evidence="1">
    <location>
        <begin position="117"/>
        <end position="144"/>
    </location>
</feature>
<dbReference type="RefSeq" id="WP_144368365.1">
    <property type="nucleotide sequence ID" value="NZ_CABHNB010000008.1"/>
</dbReference>
<dbReference type="EMBL" id="CABHNB010000008">
    <property type="protein sequence ID" value="VUW93427.1"/>
    <property type="molecule type" value="Genomic_DNA"/>
</dbReference>
<feature type="transmembrane region" description="Helical" evidence="1">
    <location>
        <begin position="180"/>
        <end position="199"/>
    </location>
</feature>
<keyword evidence="1" id="KW-0472">Membrane</keyword>
<accession>A0A564SE49</accession>